<dbReference type="SUPFAM" id="SSF46689">
    <property type="entry name" value="Homeodomain-like"/>
    <property type="match status" value="2"/>
</dbReference>
<dbReference type="InterPro" id="IPR009057">
    <property type="entry name" value="Homeodomain-like_sf"/>
</dbReference>
<sequence length="394" mass="42754">MQKDATRRGAGRRPADRRDRVLAAAGELFCERGFHNVSLADVASAVGITAPALYRHFRNKRDLLLHVVTATIDGIAERVDQAADLETYLSRSAAHAVAHRGSATLWQREARHLPAEDYEALRQHLSDIASRLAALTGRSLPAYSEADTELAAWTALSVFGSVSTHHYTLPPRRFEDLLAGLARTAVHSVARPGPGVAGPSLHGLGLARSVASRREEILAEATRLFDEHGYQSVSIDDIGAATGVSGPSLYKHFAGKSELLVAAVSRAGEHRRAATQEALDAATADRDAVERLLASYLRFAQEHRHLIGVLVAELDQLPEQDRRAAREAQRDYLALWTELLVRARPGLEPGEARITVSAVLTVIDNAVRTGALHRRPDLSERLAAISTAVLLPRA</sequence>
<accession>A0AA41Q9H2</accession>
<evidence type="ECO:0000259" key="3">
    <source>
        <dbReference type="PROSITE" id="PS50977"/>
    </source>
</evidence>
<feature type="domain" description="HTH tetR-type" evidence="3">
    <location>
        <begin position="15"/>
        <end position="75"/>
    </location>
</feature>
<keyword evidence="5" id="KW-1185">Reference proteome</keyword>
<dbReference type="PANTHER" id="PTHR30055:SF237">
    <property type="entry name" value="TRANSCRIPTIONAL REPRESSOR MCE3R"/>
    <property type="match status" value="1"/>
</dbReference>
<dbReference type="SUPFAM" id="SSF48498">
    <property type="entry name" value="Tetracyclin repressor-like, C-terminal domain"/>
    <property type="match status" value="1"/>
</dbReference>
<feature type="DNA-binding region" description="H-T-H motif" evidence="2">
    <location>
        <begin position="234"/>
        <end position="253"/>
    </location>
</feature>
<dbReference type="InterPro" id="IPR036271">
    <property type="entry name" value="Tet_transcr_reg_TetR-rel_C_sf"/>
</dbReference>
<dbReference type="Proteomes" id="UP001165378">
    <property type="component" value="Unassembled WGS sequence"/>
</dbReference>
<dbReference type="PROSITE" id="PS01081">
    <property type="entry name" value="HTH_TETR_1"/>
    <property type="match status" value="2"/>
</dbReference>
<dbReference type="Pfam" id="PF00440">
    <property type="entry name" value="TetR_N"/>
    <property type="match status" value="2"/>
</dbReference>
<evidence type="ECO:0000256" key="2">
    <source>
        <dbReference type="PROSITE-ProRule" id="PRU00335"/>
    </source>
</evidence>
<evidence type="ECO:0000313" key="5">
    <source>
        <dbReference type="Proteomes" id="UP001165378"/>
    </source>
</evidence>
<organism evidence="4 5">
    <name type="scientific">Yinghuangia soli</name>
    <dbReference type="NCBI Taxonomy" id="2908204"/>
    <lineage>
        <taxon>Bacteria</taxon>
        <taxon>Bacillati</taxon>
        <taxon>Actinomycetota</taxon>
        <taxon>Actinomycetes</taxon>
        <taxon>Kitasatosporales</taxon>
        <taxon>Streptomycetaceae</taxon>
        <taxon>Yinghuangia</taxon>
    </lineage>
</organism>
<dbReference type="InterPro" id="IPR001647">
    <property type="entry name" value="HTH_TetR"/>
</dbReference>
<gene>
    <name evidence="4" type="ORF">LZ495_43460</name>
</gene>
<dbReference type="Gene3D" id="1.10.357.10">
    <property type="entry name" value="Tetracycline Repressor, domain 2"/>
    <property type="match status" value="2"/>
</dbReference>
<reference evidence="4" key="1">
    <citation type="submission" date="2022-01" db="EMBL/GenBank/DDBJ databases">
        <title>Genome-Based Taxonomic Classification of the Phylum Actinobacteria.</title>
        <authorList>
            <person name="Gao Y."/>
        </authorList>
    </citation>
    <scope>NUCLEOTIDE SEQUENCE</scope>
    <source>
        <strain evidence="4">KLBMP 8922</strain>
    </source>
</reference>
<keyword evidence="1 2" id="KW-0238">DNA-binding</keyword>
<dbReference type="EMBL" id="JAKFHA010000077">
    <property type="protein sequence ID" value="MCF2534049.1"/>
    <property type="molecule type" value="Genomic_DNA"/>
</dbReference>
<evidence type="ECO:0000313" key="4">
    <source>
        <dbReference type="EMBL" id="MCF2534049.1"/>
    </source>
</evidence>
<comment type="caution">
    <text evidence="4">The sequence shown here is derived from an EMBL/GenBank/DDBJ whole genome shotgun (WGS) entry which is preliminary data.</text>
</comment>
<evidence type="ECO:0000256" key="1">
    <source>
        <dbReference type="ARBA" id="ARBA00023125"/>
    </source>
</evidence>
<dbReference type="AlphaFoldDB" id="A0AA41Q9H2"/>
<feature type="domain" description="HTH tetR-type" evidence="3">
    <location>
        <begin position="211"/>
        <end position="271"/>
    </location>
</feature>
<dbReference type="GO" id="GO:0000976">
    <property type="term" value="F:transcription cis-regulatory region binding"/>
    <property type="evidence" value="ECO:0007669"/>
    <property type="project" value="TreeGrafter"/>
</dbReference>
<dbReference type="RefSeq" id="WP_235058840.1">
    <property type="nucleotide sequence ID" value="NZ_JAKFHA010000077.1"/>
</dbReference>
<dbReference type="GO" id="GO:0003700">
    <property type="term" value="F:DNA-binding transcription factor activity"/>
    <property type="evidence" value="ECO:0007669"/>
    <property type="project" value="TreeGrafter"/>
</dbReference>
<proteinExistence type="predicted"/>
<name>A0AA41Q9H2_9ACTN</name>
<dbReference type="PROSITE" id="PS50977">
    <property type="entry name" value="HTH_TETR_2"/>
    <property type="match status" value="2"/>
</dbReference>
<dbReference type="Gene3D" id="1.10.10.60">
    <property type="entry name" value="Homeodomain-like"/>
    <property type="match status" value="2"/>
</dbReference>
<dbReference type="InterPro" id="IPR023772">
    <property type="entry name" value="DNA-bd_HTH_TetR-type_CS"/>
</dbReference>
<dbReference type="InterPro" id="IPR050109">
    <property type="entry name" value="HTH-type_TetR-like_transc_reg"/>
</dbReference>
<dbReference type="PRINTS" id="PR00455">
    <property type="entry name" value="HTHTETR"/>
</dbReference>
<feature type="DNA-binding region" description="H-T-H motif" evidence="2">
    <location>
        <begin position="38"/>
        <end position="57"/>
    </location>
</feature>
<dbReference type="PANTHER" id="PTHR30055">
    <property type="entry name" value="HTH-TYPE TRANSCRIPTIONAL REGULATOR RUTR"/>
    <property type="match status" value="1"/>
</dbReference>
<protein>
    <submittedName>
        <fullName evidence="4">TetR/AcrR family transcriptional regulator</fullName>
    </submittedName>
</protein>